<sequence length="870" mass="96547">MDYFNNINKLNSTLLSISVLEKDDLFKRIILMKGIMEEYLKIFPEYNVFAEITVNEILKNFSNKDVQTLLAILKNNGITFDLLRNNLIQRGGVNDEWGEESEEQSEDVDDGKTESERLIDLKNSIRTALGNAVSPKQKEDEPIQPKPQPKVGRIDLKNFSEVSKLMQSRSGSAPSQPQPASQPQPVSQPLDLSKFSAIGDMLQSRPGAIPNHPPLTPQSRVPIPPSLTPQSRVPIPPSLTPQSSVPIPPPLPPQSQAGVVPKNQPIIVPNSSASELAKTVSNGMALQNEFFQKEQARLSGVNTTKTDEYLETIQLLNKTALAALEQSRTALENLSKKEPLAQPESDAQTALRYRQDNIRTGVALTAASATSFGLLYYFFIIEDSFRTVLSLPGETVGGFLDYVEPVFKWTGNTKTELIKLIKESNKENRVSREKIYNIVKTQSPQQIMEDINKNFIMFLNDKVLSLKAIQQTVNKQISQYEAEIHDINTTVSRFEELNANVTKLNNELATIETNIKSIIGDDSSFFGKISAKFTEFSSVFGASRYKELTDKKKELLQSISDASDKLNKTILKRLKSDGAKEKARAIAVKLNELVQNLNKSKLSYSEDDFNNLILQINVSAKNYTTALINYDVKMSSPLSSITKFIPTTETKGAVDELTRAKTAFMLDAEQLDDLFGQFGNATAGVLAEIDAVEKSGNITNFLAQLPQLPLVTEGTAKAVASLALASATEGMMKLANEMTRNQTVAKAQIEMAGEEMPNTWGETFTENVSNPIVNGTTSAGMIPVVLIVTLVFIIVFMLFKFIFKVSDLKKVSGLSFSAEFRGGKRNATKKKVNKSKNRIHTKKYKKIRISATRKKQIRNGNKNRKSTNKK</sequence>
<feature type="compositionally biased region" description="Pro residues" evidence="2">
    <location>
        <begin position="211"/>
        <end position="227"/>
    </location>
</feature>
<name>A0A6C0BUR6_9ZZZZ</name>
<evidence type="ECO:0000256" key="1">
    <source>
        <dbReference type="SAM" id="Coils"/>
    </source>
</evidence>
<feature type="region of interest" description="Disordered" evidence="2">
    <location>
        <begin position="850"/>
        <end position="870"/>
    </location>
</feature>
<evidence type="ECO:0000256" key="3">
    <source>
        <dbReference type="SAM" id="Phobius"/>
    </source>
</evidence>
<evidence type="ECO:0000256" key="2">
    <source>
        <dbReference type="SAM" id="MobiDB-lite"/>
    </source>
</evidence>
<feature type="region of interest" description="Disordered" evidence="2">
    <location>
        <begin position="94"/>
        <end position="114"/>
    </location>
</feature>
<dbReference type="EMBL" id="MN739257">
    <property type="protein sequence ID" value="QHS95782.1"/>
    <property type="molecule type" value="Genomic_DNA"/>
</dbReference>
<feature type="transmembrane region" description="Helical" evidence="3">
    <location>
        <begin position="780"/>
        <end position="803"/>
    </location>
</feature>
<dbReference type="AlphaFoldDB" id="A0A6C0BUR6"/>
<protein>
    <submittedName>
        <fullName evidence="4">Uncharacterized protein</fullName>
    </submittedName>
</protein>
<evidence type="ECO:0000313" key="4">
    <source>
        <dbReference type="EMBL" id="QHS95782.1"/>
    </source>
</evidence>
<reference evidence="4" key="1">
    <citation type="journal article" date="2020" name="Nature">
        <title>Giant virus diversity and host interactions through global metagenomics.</title>
        <authorList>
            <person name="Schulz F."/>
            <person name="Roux S."/>
            <person name="Paez-Espino D."/>
            <person name="Jungbluth S."/>
            <person name="Walsh D.A."/>
            <person name="Denef V.J."/>
            <person name="McMahon K.D."/>
            <person name="Konstantinidis K.T."/>
            <person name="Eloe-Fadrosh E.A."/>
            <person name="Kyrpides N.C."/>
            <person name="Woyke T."/>
        </authorList>
    </citation>
    <scope>NUCLEOTIDE SEQUENCE</scope>
    <source>
        <strain evidence="4">GVMAG-M-3300018868-6</strain>
    </source>
</reference>
<keyword evidence="3" id="KW-0472">Membrane</keyword>
<keyword evidence="3" id="KW-1133">Transmembrane helix</keyword>
<proteinExistence type="predicted"/>
<accession>A0A6C0BUR6</accession>
<feature type="coiled-coil region" evidence="1">
    <location>
        <begin position="477"/>
        <end position="514"/>
    </location>
</feature>
<keyword evidence="1" id="KW-0175">Coiled coil</keyword>
<feature type="coiled-coil region" evidence="1">
    <location>
        <begin position="545"/>
        <end position="600"/>
    </location>
</feature>
<organism evidence="4">
    <name type="scientific">viral metagenome</name>
    <dbReference type="NCBI Taxonomy" id="1070528"/>
    <lineage>
        <taxon>unclassified sequences</taxon>
        <taxon>metagenomes</taxon>
        <taxon>organismal metagenomes</taxon>
    </lineage>
</organism>
<keyword evidence="3" id="KW-0812">Transmembrane</keyword>
<feature type="compositionally biased region" description="Acidic residues" evidence="2">
    <location>
        <begin position="96"/>
        <end position="109"/>
    </location>
</feature>
<feature type="region of interest" description="Disordered" evidence="2">
    <location>
        <begin position="129"/>
        <end position="190"/>
    </location>
</feature>
<feature type="region of interest" description="Disordered" evidence="2">
    <location>
        <begin position="202"/>
        <end position="257"/>
    </location>
</feature>